<dbReference type="RefSeq" id="WP_091483126.1">
    <property type="nucleotide sequence ID" value="NZ_FOTR01000003.1"/>
</dbReference>
<dbReference type="NCBIfam" id="NF046065">
    <property type="entry name" value="MtxRegRemB"/>
    <property type="match status" value="1"/>
</dbReference>
<dbReference type="InterPro" id="IPR007169">
    <property type="entry name" value="RemA-like"/>
</dbReference>
<protein>
    <recommendedName>
        <fullName evidence="3">DUF370 domain-containing protein</fullName>
    </recommendedName>
</protein>
<evidence type="ECO:0000313" key="1">
    <source>
        <dbReference type="EMBL" id="SFL74782.1"/>
    </source>
</evidence>
<reference evidence="2" key="1">
    <citation type="submission" date="2016-10" db="EMBL/GenBank/DDBJ databases">
        <authorList>
            <person name="Varghese N."/>
            <person name="Submissions S."/>
        </authorList>
    </citation>
    <scope>NUCLEOTIDE SEQUENCE [LARGE SCALE GENOMIC DNA]</scope>
    <source>
        <strain evidence="2">CGMCC 1.4250</strain>
    </source>
</reference>
<organism evidence="1 2">
    <name type="scientific">Gracilibacillus orientalis</name>
    <dbReference type="NCBI Taxonomy" id="334253"/>
    <lineage>
        <taxon>Bacteria</taxon>
        <taxon>Bacillati</taxon>
        <taxon>Bacillota</taxon>
        <taxon>Bacilli</taxon>
        <taxon>Bacillales</taxon>
        <taxon>Bacillaceae</taxon>
        <taxon>Gracilibacillus</taxon>
    </lineage>
</organism>
<dbReference type="OrthoDB" id="9811390at2"/>
<sequence length="97" mass="11055">MFIHIGDEHVIQSKDVIGIIDYSLVTSSSINEEMLKELKEKQQVVVTDEELTKAVVITADKVFYSPLSVLTLKKRASMISTISRLEDYSEYGDEEER</sequence>
<evidence type="ECO:0000313" key="2">
    <source>
        <dbReference type="Proteomes" id="UP000198565"/>
    </source>
</evidence>
<dbReference type="Pfam" id="PF04025">
    <property type="entry name" value="RemA-like"/>
    <property type="match status" value="1"/>
</dbReference>
<evidence type="ECO:0008006" key="3">
    <source>
        <dbReference type="Google" id="ProtNLM"/>
    </source>
</evidence>
<name>A0A1I4K7H9_9BACI</name>
<dbReference type="Proteomes" id="UP000198565">
    <property type="component" value="Unassembled WGS sequence"/>
</dbReference>
<keyword evidence="2" id="KW-1185">Reference proteome</keyword>
<gene>
    <name evidence="1" type="ORF">SAMN04487943_103408</name>
</gene>
<dbReference type="AlphaFoldDB" id="A0A1I4K7H9"/>
<proteinExistence type="predicted"/>
<dbReference type="STRING" id="334253.SAMN04487943_103408"/>
<accession>A0A1I4K7H9</accession>
<dbReference type="EMBL" id="FOTR01000003">
    <property type="protein sequence ID" value="SFL74782.1"/>
    <property type="molecule type" value="Genomic_DNA"/>
</dbReference>